<dbReference type="GO" id="GO:0003677">
    <property type="term" value="F:DNA binding"/>
    <property type="evidence" value="ECO:0007669"/>
    <property type="project" value="UniProtKB-UniRule"/>
</dbReference>
<accession>A0ABD0YJP1</accession>
<reference evidence="7 8" key="1">
    <citation type="submission" date="2024-07" db="EMBL/GenBank/DDBJ databases">
        <title>Chromosome-level genome assembly of the water stick insect Ranatra chinensis (Heteroptera: Nepidae).</title>
        <authorList>
            <person name="Liu X."/>
        </authorList>
    </citation>
    <scope>NUCLEOTIDE SEQUENCE [LARGE SCALE GENOMIC DNA]</scope>
    <source>
        <strain evidence="7">Cailab_2021Rc</strain>
        <tissue evidence="7">Muscle</tissue>
    </source>
</reference>
<dbReference type="InterPro" id="IPR008967">
    <property type="entry name" value="p53-like_TF_DNA-bd_sf"/>
</dbReference>
<evidence type="ECO:0000256" key="1">
    <source>
        <dbReference type="ARBA" id="ARBA00023015"/>
    </source>
</evidence>
<feature type="domain" description="T-box" evidence="6">
    <location>
        <begin position="1"/>
        <end position="163"/>
    </location>
</feature>
<evidence type="ECO:0000256" key="4">
    <source>
        <dbReference type="ARBA" id="ARBA00023242"/>
    </source>
</evidence>
<keyword evidence="8" id="KW-1185">Reference proteome</keyword>
<dbReference type="SUPFAM" id="SSF49417">
    <property type="entry name" value="p53-like transcription factors"/>
    <property type="match status" value="1"/>
</dbReference>
<dbReference type="GO" id="GO:0006357">
    <property type="term" value="P:regulation of transcription by RNA polymerase II"/>
    <property type="evidence" value="ECO:0007669"/>
    <property type="project" value="UniProtKB-ARBA"/>
</dbReference>
<dbReference type="EMBL" id="JBFDAA010000006">
    <property type="protein sequence ID" value="KAL1131501.1"/>
    <property type="molecule type" value="Genomic_DNA"/>
</dbReference>
<comment type="subcellular location">
    <subcellularLocation>
        <location evidence="5">Nucleus</location>
    </subcellularLocation>
</comment>
<dbReference type="InterPro" id="IPR001699">
    <property type="entry name" value="TF_T-box"/>
</dbReference>
<dbReference type="GO" id="GO:0005634">
    <property type="term" value="C:nucleus"/>
    <property type="evidence" value="ECO:0007669"/>
    <property type="project" value="UniProtKB-SubCell"/>
</dbReference>
<dbReference type="PRINTS" id="PR00937">
    <property type="entry name" value="TBOX"/>
</dbReference>
<evidence type="ECO:0000313" key="7">
    <source>
        <dbReference type="EMBL" id="KAL1131501.1"/>
    </source>
</evidence>
<dbReference type="Pfam" id="PF00907">
    <property type="entry name" value="T-box"/>
    <property type="match status" value="1"/>
</dbReference>
<keyword evidence="1" id="KW-0805">Transcription regulation</keyword>
<organism evidence="7 8">
    <name type="scientific">Ranatra chinensis</name>
    <dbReference type="NCBI Taxonomy" id="642074"/>
    <lineage>
        <taxon>Eukaryota</taxon>
        <taxon>Metazoa</taxon>
        <taxon>Ecdysozoa</taxon>
        <taxon>Arthropoda</taxon>
        <taxon>Hexapoda</taxon>
        <taxon>Insecta</taxon>
        <taxon>Pterygota</taxon>
        <taxon>Neoptera</taxon>
        <taxon>Paraneoptera</taxon>
        <taxon>Hemiptera</taxon>
        <taxon>Heteroptera</taxon>
        <taxon>Panheteroptera</taxon>
        <taxon>Nepomorpha</taxon>
        <taxon>Nepidae</taxon>
        <taxon>Ranatrinae</taxon>
        <taxon>Ranatra</taxon>
    </lineage>
</organism>
<dbReference type="PANTHER" id="PTHR11267">
    <property type="entry name" value="T-BOX PROTEIN-RELATED"/>
    <property type="match status" value="1"/>
</dbReference>
<name>A0ABD0YJP1_9HEMI</name>
<dbReference type="PANTHER" id="PTHR11267:SF207">
    <property type="entry name" value="OVER COMPENSATING MALES, ISOFORM A"/>
    <property type="match status" value="1"/>
</dbReference>
<dbReference type="SMART" id="SM00425">
    <property type="entry name" value="TBOX"/>
    <property type="match status" value="1"/>
</dbReference>
<gene>
    <name evidence="7" type="ORF">AAG570_011118</name>
</gene>
<keyword evidence="2 5" id="KW-0238">DNA-binding</keyword>
<dbReference type="Gene3D" id="2.60.40.820">
    <property type="entry name" value="Transcription factor, T-box"/>
    <property type="match status" value="1"/>
</dbReference>
<comment type="caution">
    <text evidence="7">The sequence shown here is derived from an EMBL/GenBank/DDBJ whole genome shotgun (WGS) entry which is preliminary data.</text>
</comment>
<sequence>MFPPIKVRLRGLDPSTKYIVFMDIVPADNHRYKYLYHSCQWSVCGSGEESDPSGRIYLHPDSPAAGSLWTAQDAISFEKLKLTNNSSPVVNGQIPLHSMQKYLPRVHVVAALSGLPVRSQAKAEMATTFAYPETCFITVTAYQNQKITRLKIESNPFAKGFRENSRIRSDLFFNVSHIL</sequence>
<evidence type="ECO:0000259" key="6">
    <source>
        <dbReference type="PROSITE" id="PS50252"/>
    </source>
</evidence>
<dbReference type="Proteomes" id="UP001558652">
    <property type="component" value="Unassembled WGS sequence"/>
</dbReference>
<dbReference type="PROSITE" id="PS50252">
    <property type="entry name" value="TBOX_3"/>
    <property type="match status" value="1"/>
</dbReference>
<evidence type="ECO:0000256" key="2">
    <source>
        <dbReference type="ARBA" id="ARBA00023125"/>
    </source>
</evidence>
<protein>
    <recommendedName>
        <fullName evidence="6">T-box domain-containing protein</fullName>
    </recommendedName>
</protein>
<proteinExistence type="predicted"/>
<evidence type="ECO:0000256" key="5">
    <source>
        <dbReference type="PROSITE-ProRule" id="PRU00201"/>
    </source>
</evidence>
<keyword evidence="4 5" id="KW-0539">Nucleus</keyword>
<dbReference type="AlphaFoldDB" id="A0ABD0YJP1"/>
<dbReference type="InterPro" id="IPR036960">
    <property type="entry name" value="T-box_sf"/>
</dbReference>
<evidence type="ECO:0000256" key="3">
    <source>
        <dbReference type="ARBA" id="ARBA00023163"/>
    </source>
</evidence>
<comment type="caution">
    <text evidence="5">Lacks conserved residue(s) required for the propagation of feature annotation.</text>
</comment>
<keyword evidence="3" id="KW-0804">Transcription</keyword>
<dbReference type="InterPro" id="IPR046360">
    <property type="entry name" value="T-box_DNA-bd"/>
</dbReference>
<evidence type="ECO:0000313" key="8">
    <source>
        <dbReference type="Proteomes" id="UP001558652"/>
    </source>
</evidence>